<sequence>MIKVVFVNDKYHFINRPIEGSEIQNMIIRNLNKSKIIIILFIIVISVIFFYGCAKARPSTKDNKQNILSEELKKKAKVYKNEEYQNGEVPLETYIKMEDKILQTNNKDKKIVYKGDRFILENNGVKYQVFSGTNTTGNVDDQIIIYGTYYVFIKSDVIEKY</sequence>
<name>A0ABS1TCR6_9CLOT</name>
<keyword evidence="1" id="KW-0472">Membrane</keyword>
<dbReference type="Proteomes" id="UP000632377">
    <property type="component" value="Unassembled WGS sequence"/>
</dbReference>
<organism evidence="2 3">
    <name type="scientific">Clostridium rhizosphaerae</name>
    <dbReference type="NCBI Taxonomy" id="2803861"/>
    <lineage>
        <taxon>Bacteria</taxon>
        <taxon>Bacillati</taxon>
        <taxon>Bacillota</taxon>
        <taxon>Clostridia</taxon>
        <taxon>Eubacteriales</taxon>
        <taxon>Clostridiaceae</taxon>
        <taxon>Clostridium</taxon>
    </lineage>
</organism>
<dbReference type="EMBL" id="JAESWC010000012">
    <property type="protein sequence ID" value="MBL4937154.1"/>
    <property type="molecule type" value="Genomic_DNA"/>
</dbReference>
<proteinExistence type="predicted"/>
<keyword evidence="1" id="KW-0812">Transmembrane</keyword>
<accession>A0ABS1TCR6</accession>
<evidence type="ECO:0000313" key="3">
    <source>
        <dbReference type="Proteomes" id="UP000632377"/>
    </source>
</evidence>
<evidence type="ECO:0008006" key="4">
    <source>
        <dbReference type="Google" id="ProtNLM"/>
    </source>
</evidence>
<reference evidence="2 3" key="1">
    <citation type="submission" date="2021-01" db="EMBL/GenBank/DDBJ databases">
        <title>Genome public.</title>
        <authorList>
            <person name="Liu C."/>
            <person name="Sun Q."/>
        </authorList>
    </citation>
    <scope>NUCLEOTIDE SEQUENCE [LARGE SCALE GENOMIC DNA]</scope>
    <source>
        <strain evidence="2 3">YIM B02515</strain>
    </source>
</reference>
<dbReference type="RefSeq" id="WP_202749908.1">
    <property type="nucleotide sequence ID" value="NZ_JAESWC010000012.1"/>
</dbReference>
<keyword evidence="3" id="KW-1185">Reference proteome</keyword>
<keyword evidence="1" id="KW-1133">Transmembrane helix</keyword>
<evidence type="ECO:0000313" key="2">
    <source>
        <dbReference type="EMBL" id="MBL4937154.1"/>
    </source>
</evidence>
<feature type="transmembrane region" description="Helical" evidence="1">
    <location>
        <begin position="36"/>
        <end position="54"/>
    </location>
</feature>
<protein>
    <recommendedName>
        <fullName evidence="4">Lipoprotein</fullName>
    </recommendedName>
</protein>
<gene>
    <name evidence="2" type="ORF">JK636_15495</name>
</gene>
<comment type="caution">
    <text evidence="2">The sequence shown here is derived from an EMBL/GenBank/DDBJ whole genome shotgun (WGS) entry which is preliminary data.</text>
</comment>
<evidence type="ECO:0000256" key="1">
    <source>
        <dbReference type="SAM" id="Phobius"/>
    </source>
</evidence>